<accession>A0ABU2S8Y1</accession>
<dbReference type="InterPro" id="IPR004147">
    <property type="entry name" value="ABC1_dom"/>
</dbReference>
<dbReference type="EMBL" id="JAVREV010000008">
    <property type="protein sequence ID" value="MDT0444254.1"/>
    <property type="molecule type" value="Genomic_DNA"/>
</dbReference>
<organism evidence="3 4">
    <name type="scientific">Streptomyces johnsoniae</name>
    <dbReference type="NCBI Taxonomy" id="3075532"/>
    <lineage>
        <taxon>Bacteria</taxon>
        <taxon>Bacillati</taxon>
        <taxon>Actinomycetota</taxon>
        <taxon>Actinomycetes</taxon>
        <taxon>Kitasatosporales</taxon>
        <taxon>Streptomycetaceae</taxon>
        <taxon>Streptomyces</taxon>
    </lineage>
</organism>
<protein>
    <submittedName>
        <fullName evidence="3">AarF/UbiB family protein</fullName>
    </submittedName>
</protein>
<gene>
    <name evidence="3" type="ORF">RM779_16860</name>
</gene>
<dbReference type="CDD" id="cd05121">
    <property type="entry name" value="ABC1_ADCK3-like"/>
    <property type="match status" value="1"/>
</dbReference>
<proteinExistence type="inferred from homology"/>
<dbReference type="PANTHER" id="PTHR10566">
    <property type="entry name" value="CHAPERONE-ACTIVITY OF BC1 COMPLEX CABC1 -RELATED"/>
    <property type="match status" value="1"/>
</dbReference>
<name>A0ABU2S8Y1_9ACTN</name>
<dbReference type="PANTHER" id="PTHR10566:SF113">
    <property type="entry name" value="PROTEIN ACTIVITY OF BC1 COMPLEX KINASE 7, CHLOROPLASTIC"/>
    <property type="match status" value="1"/>
</dbReference>
<evidence type="ECO:0000259" key="2">
    <source>
        <dbReference type="Pfam" id="PF03109"/>
    </source>
</evidence>
<dbReference type="Pfam" id="PF03109">
    <property type="entry name" value="ABC1"/>
    <property type="match status" value="1"/>
</dbReference>
<comment type="similarity">
    <text evidence="1">Belongs to the protein kinase superfamily. ADCK protein kinase family.</text>
</comment>
<evidence type="ECO:0000313" key="3">
    <source>
        <dbReference type="EMBL" id="MDT0444254.1"/>
    </source>
</evidence>
<dbReference type="InterPro" id="IPR050154">
    <property type="entry name" value="UbiB_kinase"/>
</dbReference>
<sequence>MSSTRRRVVTRVLGDLLATEIRNIVGPRRGGLPAQGIERARKVRAALEDLGPFWIKVGQILSTRPDIVPEYVLPELAKLHDHANVLPFSQLEPVLDEELGPGWTARFSDIDTDQPLGAASLAQVYRADLPDGRAAVVKIQRPGVRDVMLQDMALLRRTTRLIGRAAPRFSSLIDAEAMLAVIFDAMRPELDFTSEARNMKRARELASGFDHLAVPYVYTATPRVLVQSLAPGTSIRHADPDAFTTDERMAIGRDLLSLLFRGFFVDRFFHADPHPGNVFVAPGKPATLIDWGMVGRIDRRTAMLLVLILLNLAQNDGHGLATAWAELGHATPRAQQAAFMNDMAMLVPKIADASLGELDFGITLTKIVTCSTKRGISTNPAISLLGKAFGNVEGSVRCLAPELSVVDVFREELITVLRALVAETTSTEQIARTTMELLIGIPTVAGQVRGLLRGLAGGVAPRRTSGAG</sequence>
<reference evidence="4" key="1">
    <citation type="submission" date="2023-07" db="EMBL/GenBank/DDBJ databases">
        <title>30 novel species of actinomycetes from the DSMZ collection.</title>
        <authorList>
            <person name="Nouioui I."/>
        </authorList>
    </citation>
    <scope>NUCLEOTIDE SEQUENCE [LARGE SCALE GENOMIC DNA]</scope>
    <source>
        <strain evidence="4">DSM 41886</strain>
    </source>
</reference>
<evidence type="ECO:0000256" key="1">
    <source>
        <dbReference type="ARBA" id="ARBA00009670"/>
    </source>
</evidence>
<keyword evidence="4" id="KW-1185">Reference proteome</keyword>
<dbReference type="InterPro" id="IPR011009">
    <property type="entry name" value="Kinase-like_dom_sf"/>
</dbReference>
<dbReference type="RefSeq" id="WP_311618520.1">
    <property type="nucleotide sequence ID" value="NZ_JAVREV010000008.1"/>
</dbReference>
<feature type="domain" description="ABC1 atypical kinase-like" evidence="2">
    <location>
        <begin position="78"/>
        <end position="320"/>
    </location>
</feature>
<dbReference type="SUPFAM" id="SSF56112">
    <property type="entry name" value="Protein kinase-like (PK-like)"/>
    <property type="match status" value="1"/>
</dbReference>
<evidence type="ECO:0000313" key="4">
    <source>
        <dbReference type="Proteomes" id="UP001183615"/>
    </source>
</evidence>
<dbReference type="Proteomes" id="UP001183615">
    <property type="component" value="Unassembled WGS sequence"/>
</dbReference>
<comment type="caution">
    <text evidence="3">The sequence shown here is derived from an EMBL/GenBank/DDBJ whole genome shotgun (WGS) entry which is preliminary data.</text>
</comment>